<dbReference type="PANTHER" id="PTHR15887">
    <property type="entry name" value="TRANSMEMBRANE PROTEIN 69"/>
    <property type="match status" value="1"/>
</dbReference>
<name>A0ABR3ZCG3_9PEZI</name>
<keyword evidence="4" id="KW-1185">Reference proteome</keyword>
<dbReference type="Proteomes" id="UP001583186">
    <property type="component" value="Unassembled WGS sequence"/>
</dbReference>
<keyword evidence="2" id="KW-0472">Membrane</keyword>
<feature type="region of interest" description="Disordered" evidence="1">
    <location>
        <begin position="341"/>
        <end position="483"/>
    </location>
</feature>
<feature type="compositionally biased region" description="Basic and acidic residues" evidence="1">
    <location>
        <begin position="388"/>
        <end position="429"/>
    </location>
</feature>
<feature type="compositionally biased region" description="Basic and acidic residues" evidence="1">
    <location>
        <begin position="67"/>
        <end position="107"/>
    </location>
</feature>
<gene>
    <name evidence="3" type="ORF">Sste5346_003814</name>
</gene>
<comment type="caution">
    <text evidence="3">The sequence shown here is derived from an EMBL/GenBank/DDBJ whole genome shotgun (WGS) entry which is preliminary data.</text>
</comment>
<evidence type="ECO:0008006" key="5">
    <source>
        <dbReference type="Google" id="ProtNLM"/>
    </source>
</evidence>
<organism evidence="3 4">
    <name type="scientific">Sporothrix stenoceras</name>
    <dbReference type="NCBI Taxonomy" id="5173"/>
    <lineage>
        <taxon>Eukaryota</taxon>
        <taxon>Fungi</taxon>
        <taxon>Dikarya</taxon>
        <taxon>Ascomycota</taxon>
        <taxon>Pezizomycotina</taxon>
        <taxon>Sordariomycetes</taxon>
        <taxon>Sordariomycetidae</taxon>
        <taxon>Ophiostomatales</taxon>
        <taxon>Ophiostomataceae</taxon>
        <taxon>Sporothrix</taxon>
    </lineage>
</organism>
<dbReference type="Pfam" id="PF11911">
    <property type="entry name" value="DUF3429"/>
    <property type="match status" value="1"/>
</dbReference>
<accession>A0ABR3ZCG3</accession>
<feature type="transmembrane region" description="Helical" evidence="2">
    <location>
        <begin position="281"/>
        <end position="301"/>
    </location>
</feature>
<dbReference type="InterPro" id="IPR021836">
    <property type="entry name" value="DUF3429"/>
</dbReference>
<keyword evidence="2" id="KW-0812">Transmembrane</keyword>
<dbReference type="PANTHER" id="PTHR15887:SF1">
    <property type="entry name" value="TRANSMEMBRANE PROTEIN 69"/>
    <property type="match status" value="1"/>
</dbReference>
<evidence type="ECO:0000313" key="4">
    <source>
        <dbReference type="Proteomes" id="UP001583186"/>
    </source>
</evidence>
<keyword evidence="2" id="KW-1133">Transmembrane helix</keyword>
<reference evidence="3 4" key="1">
    <citation type="journal article" date="2024" name="IMA Fungus">
        <title>IMA Genome - F19 : A genome assembly and annotation guide to empower mycologists, including annotated draft genome sequences of Ceratocystis pirilliformis, Diaporthe australafricana, Fusarium ophioides, Paecilomyces lecythidis, and Sporothrix stenoceras.</title>
        <authorList>
            <person name="Aylward J."/>
            <person name="Wilson A.M."/>
            <person name="Visagie C.M."/>
            <person name="Spraker J."/>
            <person name="Barnes I."/>
            <person name="Buitendag C."/>
            <person name="Ceriani C."/>
            <person name="Del Mar Angel L."/>
            <person name="du Plessis D."/>
            <person name="Fuchs T."/>
            <person name="Gasser K."/>
            <person name="Kramer D."/>
            <person name="Li W."/>
            <person name="Munsamy K."/>
            <person name="Piso A."/>
            <person name="Price J.L."/>
            <person name="Sonnekus B."/>
            <person name="Thomas C."/>
            <person name="van der Nest A."/>
            <person name="van Dijk A."/>
            <person name="van Heerden A."/>
            <person name="van Vuuren N."/>
            <person name="Yilmaz N."/>
            <person name="Duong T.A."/>
            <person name="van der Merwe N.A."/>
            <person name="Wingfield M.J."/>
            <person name="Wingfield B.D."/>
        </authorList>
    </citation>
    <scope>NUCLEOTIDE SEQUENCE [LARGE SCALE GENOMIC DNA]</scope>
    <source>
        <strain evidence="3 4">CMW 5346</strain>
    </source>
</reference>
<feature type="region of interest" description="Disordered" evidence="1">
    <location>
        <begin position="67"/>
        <end position="112"/>
    </location>
</feature>
<evidence type="ECO:0000256" key="2">
    <source>
        <dbReference type="SAM" id="Phobius"/>
    </source>
</evidence>
<evidence type="ECO:0000313" key="3">
    <source>
        <dbReference type="EMBL" id="KAL1897962.1"/>
    </source>
</evidence>
<feature type="region of interest" description="Disordered" evidence="1">
    <location>
        <begin position="1"/>
        <end position="45"/>
    </location>
</feature>
<sequence>MASSSLMAGRAATLAAGRAAASSQSRPSHTKASSRVPPLTFKPTTTLPSTRFLVAYSTKSREPVKLEIDRESEKKEGEKLLEKRPGEVTVESSRRHLNEPYDNKGQGEEPPVMNSLKADANSIKETLSLTAVPREVYALGLGGTVPYFLTSLSTVYLGWNLRHSYPTSSPIMNSFMVSHETAHQWLAMLEPIQLGFGAVIISFLGAVHWGMEFNEKTPSHDRTRFRYTMGLLAPAIAWPTLLLPVHFALTGQFLAFTLLYFADSRATKMGWVPQWYATYRFVLTFVVGSAILVSLIFRAKIDDVGENMTERLVQGMHQRGASEEEYTEKWAKREQADIEKAKKEAEKKKKQEKKEKREKKKKGEEEKTDKTEEKPKDDEENSDDDSDGKDSGDEKTDDKNDDDKGDNGDEKKEKDDAGKDESKDESNDKGDDDSDKDSGDDKQKDGDKSDDKTKGDEKKGAVDGDSSSKRKAEKGDEKSKGKK</sequence>
<dbReference type="EMBL" id="JAWCUI010000017">
    <property type="protein sequence ID" value="KAL1897962.1"/>
    <property type="molecule type" value="Genomic_DNA"/>
</dbReference>
<feature type="compositionally biased region" description="Acidic residues" evidence="1">
    <location>
        <begin position="378"/>
        <end position="387"/>
    </location>
</feature>
<proteinExistence type="predicted"/>
<feature type="compositionally biased region" description="Basic and acidic residues" evidence="1">
    <location>
        <begin position="341"/>
        <end position="377"/>
    </location>
</feature>
<feature type="compositionally biased region" description="Polar residues" evidence="1">
    <location>
        <begin position="22"/>
        <end position="33"/>
    </location>
</feature>
<feature type="transmembrane region" description="Helical" evidence="2">
    <location>
        <begin position="231"/>
        <end position="261"/>
    </location>
</feature>
<feature type="transmembrane region" description="Helical" evidence="2">
    <location>
        <begin position="192"/>
        <end position="211"/>
    </location>
</feature>
<protein>
    <recommendedName>
        <fullName evidence="5">Mitochondrial inner membrane protein 1 protein</fullName>
    </recommendedName>
</protein>
<evidence type="ECO:0000256" key="1">
    <source>
        <dbReference type="SAM" id="MobiDB-lite"/>
    </source>
</evidence>
<feature type="transmembrane region" description="Helical" evidence="2">
    <location>
        <begin position="136"/>
        <end position="159"/>
    </location>
</feature>
<feature type="compositionally biased region" description="Basic and acidic residues" evidence="1">
    <location>
        <begin position="436"/>
        <end position="483"/>
    </location>
</feature>
<feature type="compositionally biased region" description="Low complexity" evidence="1">
    <location>
        <begin position="8"/>
        <end position="21"/>
    </location>
</feature>